<organism evidence="2 3">
    <name type="scientific">Glossina brevipalpis</name>
    <dbReference type="NCBI Taxonomy" id="37001"/>
    <lineage>
        <taxon>Eukaryota</taxon>
        <taxon>Metazoa</taxon>
        <taxon>Ecdysozoa</taxon>
        <taxon>Arthropoda</taxon>
        <taxon>Hexapoda</taxon>
        <taxon>Insecta</taxon>
        <taxon>Pterygota</taxon>
        <taxon>Neoptera</taxon>
        <taxon>Endopterygota</taxon>
        <taxon>Diptera</taxon>
        <taxon>Brachycera</taxon>
        <taxon>Muscomorpha</taxon>
        <taxon>Hippoboscoidea</taxon>
        <taxon>Glossinidae</taxon>
        <taxon>Glossina</taxon>
    </lineage>
</organism>
<keyword evidence="1" id="KW-0880">Kelch repeat</keyword>
<reference evidence="3" key="1">
    <citation type="submission" date="2014-03" db="EMBL/GenBank/DDBJ databases">
        <authorList>
            <person name="Aksoy S."/>
            <person name="Warren W."/>
            <person name="Wilson R.K."/>
        </authorList>
    </citation>
    <scope>NUCLEOTIDE SEQUENCE [LARGE SCALE GENOMIC DNA]</scope>
    <source>
        <strain evidence="3">IAEA</strain>
    </source>
</reference>
<dbReference type="InterPro" id="IPR006652">
    <property type="entry name" value="Kelch_1"/>
</dbReference>
<dbReference type="SMART" id="SM00612">
    <property type="entry name" value="Kelch"/>
    <property type="match status" value="1"/>
</dbReference>
<dbReference type="Gene3D" id="2.120.10.80">
    <property type="entry name" value="Kelch-type beta propeller"/>
    <property type="match status" value="1"/>
</dbReference>
<keyword evidence="3" id="KW-1185">Reference proteome</keyword>
<evidence type="ECO:0000313" key="3">
    <source>
        <dbReference type="Proteomes" id="UP000091820"/>
    </source>
</evidence>
<dbReference type="AlphaFoldDB" id="A0A1A9WXQ8"/>
<reference evidence="2" key="2">
    <citation type="submission" date="2020-05" db="UniProtKB">
        <authorList>
            <consortium name="EnsemblMetazoa"/>
        </authorList>
    </citation>
    <scope>IDENTIFICATION</scope>
    <source>
        <strain evidence="2">IAEA</strain>
    </source>
</reference>
<evidence type="ECO:0000256" key="1">
    <source>
        <dbReference type="ARBA" id="ARBA00022441"/>
    </source>
</evidence>
<sequence>MEISLNGLIYCTGGHYNGPELKTVVCYDPIINQWTQIAPMENSRRNHGTCKRLRVVDGIGMLSESLNSSPRRYSIPIRPLLHSLVKSTIITATLLLILSVEKFESNWAILRLPSHVKILKTETDLIDSYEA</sequence>
<dbReference type="InterPro" id="IPR015915">
    <property type="entry name" value="Kelch-typ_b-propeller"/>
</dbReference>
<accession>A0A1A9WXQ8</accession>
<dbReference type="VEuPathDB" id="VectorBase:GBRI036362"/>
<proteinExistence type="predicted"/>
<protein>
    <submittedName>
        <fullName evidence="2">Uncharacterized protein</fullName>
    </submittedName>
</protein>
<dbReference type="STRING" id="37001.A0A1A9WXQ8"/>
<name>A0A1A9WXQ8_9MUSC</name>
<evidence type="ECO:0000313" key="2">
    <source>
        <dbReference type="EnsemblMetazoa" id="GBRI036362-PA"/>
    </source>
</evidence>
<dbReference type="Pfam" id="PF01344">
    <property type="entry name" value="Kelch_1"/>
    <property type="match status" value="1"/>
</dbReference>
<dbReference type="Proteomes" id="UP000091820">
    <property type="component" value="Unassembled WGS sequence"/>
</dbReference>
<dbReference type="EnsemblMetazoa" id="GBRI036362-RA">
    <property type="protein sequence ID" value="GBRI036362-PA"/>
    <property type="gene ID" value="GBRI036362"/>
</dbReference>
<dbReference type="SUPFAM" id="SSF117281">
    <property type="entry name" value="Kelch motif"/>
    <property type="match status" value="1"/>
</dbReference>